<reference evidence="1" key="2">
    <citation type="journal article" date="2015" name="Data Brief">
        <title>Shoot transcriptome of the giant reed, Arundo donax.</title>
        <authorList>
            <person name="Barrero R.A."/>
            <person name="Guerrero F.D."/>
            <person name="Moolhuijzen P."/>
            <person name="Goolsby J.A."/>
            <person name="Tidwell J."/>
            <person name="Bellgard S.E."/>
            <person name="Bellgard M.I."/>
        </authorList>
    </citation>
    <scope>NUCLEOTIDE SEQUENCE</scope>
    <source>
        <tissue evidence="1">Shoot tissue taken approximately 20 cm above the soil surface</tissue>
    </source>
</reference>
<evidence type="ECO:0000313" key="1">
    <source>
        <dbReference type="EMBL" id="JAD58504.1"/>
    </source>
</evidence>
<dbReference type="EMBL" id="GBRH01239391">
    <property type="protein sequence ID" value="JAD58504.1"/>
    <property type="molecule type" value="Transcribed_RNA"/>
</dbReference>
<proteinExistence type="predicted"/>
<name>A0A0A9B3C3_ARUDO</name>
<sequence>MGRIIPLMLLQLSRAISNHLAILHQHTTKTNMGSIRIHCEALAAFRQ</sequence>
<organism evidence="1">
    <name type="scientific">Arundo donax</name>
    <name type="common">Giant reed</name>
    <name type="synonym">Donax arundinaceus</name>
    <dbReference type="NCBI Taxonomy" id="35708"/>
    <lineage>
        <taxon>Eukaryota</taxon>
        <taxon>Viridiplantae</taxon>
        <taxon>Streptophyta</taxon>
        <taxon>Embryophyta</taxon>
        <taxon>Tracheophyta</taxon>
        <taxon>Spermatophyta</taxon>
        <taxon>Magnoliopsida</taxon>
        <taxon>Liliopsida</taxon>
        <taxon>Poales</taxon>
        <taxon>Poaceae</taxon>
        <taxon>PACMAD clade</taxon>
        <taxon>Arundinoideae</taxon>
        <taxon>Arundineae</taxon>
        <taxon>Arundo</taxon>
    </lineage>
</organism>
<protein>
    <submittedName>
        <fullName evidence="1">Uncharacterized protein</fullName>
    </submittedName>
</protein>
<dbReference type="AlphaFoldDB" id="A0A0A9B3C3"/>
<accession>A0A0A9B3C3</accession>
<reference evidence="1" key="1">
    <citation type="submission" date="2014-09" db="EMBL/GenBank/DDBJ databases">
        <authorList>
            <person name="Magalhaes I.L.F."/>
            <person name="Oliveira U."/>
            <person name="Santos F.R."/>
            <person name="Vidigal T.H.D.A."/>
            <person name="Brescovit A.D."/>
            <person name="Santos A.J."/>
        </authorList>
    </citation>
    <scope>NUCLEOTIDE SEQUENCE</scope>
    <source>
        <tissue evidence="1">Shoot tissue taken approximately 20 cm above the soil surface</tissue>
    </source>
</reference>